<evidence type="ECO:0000256" key="7">
    <source>
        <dbReference type="ARBA" id="ARBA00047761"/>
    </source>
</evidence>
<dbReference type="SUPFAM" id="SSF56300">
    <property type="entry name" value="Metallo-dependent phosphatases"/>
    <property type="match status" value="1"/>
</dbReference>
<evidence type="ECO:0000256" key="1">
    <source>
        <dbReference type="ARBA" id="ARBA00001936"/>
    </source>
</evidence>
<dbReference type="AlphaFoldDB" id="A0A7J2TJ84"/>
<dbReference type="InterPro" id="IPR050341">
    <property type="entry name" value="PP1_catalytic_subunit"/>
</dbReference>
<comment type="catalytic activity">
    <reaction evidence="8">
        <text>O-phospho-L-threonyl-[protein] + H2O = L-threonyl-[protein] + phosphate</text>
        <dbReference type="Rhea" id="RHEA:47004"/>
        <dbReference type="Rhea" id="RHEA-COMP:11060"/>
        <dbReference type="Rhea" id="RHEA-COMP:11605"/>
        <dbReference type="ChEBI" id="CHEBI:15377"/>
        <dbReference type="ChEBI" id="CHEBI:30013"/>
        <dbReference type="ChEBI" id="CHEBI:43474"/>
        <dbReference type="ChEBI" id="CHEBI:61977"/>
        <dbReference type="EC" id="3.1.3.16"/>
    </reaction>
</comment>
<protein>
    <recommendedName>
        <fullName evidence="2">protein-serine/threonine phosphatase</fullName>
        <ecNumber evidence="2">3.1.3.16</ecNumber>
    </recommendedName>
</protein>
<dbReference type="InterPro" id="IPR004843">
    <property type="entry name" value="Calcineurin-like_PHP"/>
</dbReference>
<dbReference type="EMBL" id="DSLA01000048">
    <property type="protein sequence ID" value="HEH35131.1"/>
    <property type="molecule type" value="Genomic_DNA"/>
</dbReference>
<dbReference type="SMART" id="SM00156">
    <property type="entry name" value="PP2Ac"/>
    <property type="match status" value="1"/>
</dbReference>
<proteinExistence type="predicted"/>
<dbReference type="PANTHER" id="PTHR11668">
    <property type="entry name" value="SERINE/THREONINE PROTEIN PHOSPHATASE"/>
    <property type="match status" value="1"/>
</dbReference>
<dbReference type="Gene3D" id="3.60.21.10">
    <property type="match status" value="1"/>
</dbReference>
<sequence>MPHRNLSGNKYIKVATFHMDLLELIEEAKGLMKEKMLEIEEEVCTIIGDIHADIEALEIIEREIEGKAIFLGDYADRGDYPIEVYEKVLSMFVEGKAYLLRGNHETEDVYPHDLPWQLGDIERGEEIYESLKELWEKMPISAVLNGEIFLAHGGVPCMDVKKSLLKNPSEELAMELMWNDPWEKDECGENFKRGVMFFFGKKATKRLFENLGVRLVIRSHEPYKVLKVEQEGMLITLGSCANPYGLANFAILKFDSRIGFKDGWDFVRKFGIEFSV</sequence>
<dbReference type="Pfam" id="PF00149">
    <property type="entry name" value="Metallophos"/>
    <property type="match status" value="1"/>
</dbReference>
<comment type="catalytic activity">
    <reaction evidence="7">
        <text>O-phospho-L-seryl-[protein] + H2O = L-seryl-[protein] + phosphate</text>
        <dbReference type="Rhea" id="RHEA:20629"/>
        <dbReference type="Rhea" id="RHEA-COMP:9863"/>
        <dbReference type="Rhea" id="RHEA-COMP:11604"/>
        <dbReference type="ChEBI" id="CHEBI:15377"/>
        <dbReference type="ChEBI" id="CHEBI:29999"/>
        <dbReference type="ChEBI" id="CHEBI:43474"/>
        <dbReference type="ChEBI" id="CHEBI:83421"/>
        <dbReference type="EC" id="3.1.3.16"/>
    </reaction>
</comment>
<dbReference type="CDD" id="cd00144">
    <property type="entry name" value="MPP_PPP_family"/>
    <property type="match status" value="1"/>
</dbReference>
<keyword evidence="5" id="KW-0904">Protein phosphatase</keyword>
<keyword evidence="6" id="KW-0464">Manganese</keyword>
<dbReference type="InterPro" id="IPR006186">
    <property type="entry name" value="Ser/Thr-sp_prot-phosphatase"/>
</dbReference>
<reference evidence="10" key="1">
    <citation type="journal article" date="2020" name="mSystems">
        <title>Genome- and Community-Level Interaction Insights into Carbon Utilization and Element Cycling Functions of Hydrothermarchaeota in Hydrothermal Sediment.</title>
        <authorList>
            <person name="Zhou Z."/>
            <person name="Liu Y."/>
            <person name="Xu W."/>
            <person name="Pan J."/>
            <person name="Luo Z.H."/>
            <person name="Li M."/>
        </authorList>
    </citation>
    <scope>NUCLEOTIDE SEQUENCE [LARGE SCALE GENOMIC DNA]</scope>
    <source>
        <strain evidence="10">SpSt-26</strain>
    </source>
</reference>
<dbReference type="PRINTS" id="PR00114">
    <property type="entry name" value="STPHPHTASE"/>
</dbReference>
<dbReference type="PANTHER" id="PTHR11668:SF300">
    <property type="entry name" value="SERINE_THREONINE-PROTEIN PHOSPHATASE"/>
    <property type="match status" value="1"/>
</dbReference>
<dbReference type="InterPro" id="IPR029052">
    <property type="entry name" value="Metallo-depent_PP-like"/>
</dbReference>
<evidence type="ECO:0000256" key="4">
    <source>
        <dbReference type="ARBA" id="ARBA00022801"/>
    </source>
</evidence>
<evidence type="ECO:0000256" key="8">
    <source>
        <dbReference type="ARBA" id="ARBA00048336"/>
    </source>
</evidence>
<evidence type="ECO:0000259" key="9">
    <source>
        <dbReference type="SMART" id="SM00156"/>
    </source>
</evidence>
<accession>A0A7J2TJ84</accession>
<keyword evidence="3" id="KW-0479">Metal-binding</keyword>
<evidence type="ECO:0000256" key="5">
    <source>
        <dbReference type="ARBA" id="ARBA00022912"/>
    </source>
</evidence>
<evidence type="ECO:0000256" key="2">
    <source>
        <dbReference type="ARBA" id="ARBA00013081"/>
    </source>
</evidence>
<evidence type="ECO:0000256" key="3">
    <source>
        <dbReference type="ARBA" id="ARBA00022723"/>
    </source>
</evidence>
<evidence type="ECO:0000256" key="6">
    <source>
        <dbReference type="ARBA" id="ARBA00023211"/>
    </source>
</evidence>
<organism evidence="10">
    <name type="scientific">Archaeoglobus fulgidus</name>
    <dbReference type="NCBI Taxonomy" id="2234"/>
    <lineage>
        <taxon>Archaea</taxon>
        <taxon>Methanobacteriati</taxon>
        <taxon>Methanobacteriota</taxon>
        <taxon>Archaeoglobi</taxon>
        <taxon>Archaeoglobales</taxon>
        <taxon>Archaeoglobaceae</taxon>
        <taxon>Archaeoglobus</taxon>
    </lineage>
</organism>
<dbReference type="EC" id="3.1.3.16" evidence="2"/>
<keyword evidence="4" id="KW-0378">Hydrolase</keyword>
<evidence type="ECO:0000313" key="10">
    <source>
        <dbReference type="EMBL" id="HEH35131.1"/>
    </source>
</evidence>
<dbReference type="GO" id="GO:0004722">
    <property type="term" value="F:protein serine/threonine phosphatase activity"/>
    <property type="evidence" value="ECO:0007669"/>
    <property type="project" value="UniProtKB-EC"/>
</dbReference>
<feature type="domain" description="Serine/threonine specific protein phosphatases" evidence="9">
    <location>
        <begin position="16"/>
        <end position="267"/>
    </location>
</feature>
<dbReference type="GO" id="GO:0005737">
    <property type="term" value="C:cytoplasm"/>
    <property type="evidence" value="ECO:0007669"/>
    <property type="project" value="TreeGrafter"/>
</dbReference>
<dbReference type="GO" id="GO:0046872">
    <property type="term" value="F:metal ion binding"/>
    <property type="evidence" value="ECO:0007669"/>
    <property type="project" value="UniProtKB-KW"/>
</dbReference>
<gene>
    <name evidence="10" type="ORF">ENP88_03040</name>
</gene>
<name>A0A7J2TJ84_ARCFL</name>
<comment type="caution">
    <text evidence="10">The sequence shown here is derived from an EMBL/GenBank/DDBJ whole genome shotgun (WGS) entry which is preliminary data.</text>
</comment>
<comment type="cofactor">
    <cofactor evidence="1">
        <name>Mn(2+)</name>
        <dbReference type="ChEBI" id="CHEBI:29035"/>
    </cofactor>
</comment>